<keyword evidence="3" id="KW-1003">Cell membrane</keyword>
<feature type="transmembrane region" description="Helical" evidence="7">
    <location>
        <begin position="32"/>
        <end position="58"/>
    </location>
</feature>
<feature type="domain" description="Glycine transporter" evidence="8">
    <location>
        <begin position="8"/>
        <end position="82"/>
    </location>
</feature>
<keyword evidence="6 7" id="KW-0472">Membrane</keyword>
<sequence length="206" mass="22076">MTNEIYIILDLIGTFVFAVSGAVAARQRGLDVFGIFAIAFTTACGGGIIRDLCIGAIPPTGLTHLPYLLTALAAAVISMAFYSWVNILNHPVLIFDAVGLSVFAIAGTRKVLAFGFNYEMAILLGITTAVGGGVLRDVLLGRVPVILRREIYASAAMVGAAIVVFGSHMSYDINITSAIALFICFGMRFMGLHYHWNLPTFGIRKK</sequence>
<evidence type="ECO:0000256" key="2">
    <source>
        <dbReference type="ARBA" id="ARBA00008193"/>
    </source>
</evidence>
<evidence type="ECO:0000256" key="6">
    <source>
        <dbReference type="ARBA" id="ARBA00023136"/>
    </source>
</evidence>
<feature type="transmembrane region" description="Helical" evidence="7">
    <location>
        <begin position="120"/>
        <end position="139"/>
    </location>
</feature>
<comment type="similarity">
    <text evidence="2">Belongs to the UPF0126 family.</text>
</comment>
<dbReference type="InterPro" id="IPR005115">
    <property type="entry name" value="Gly_transporter"/>
</dbReference>
<feature type="transmembrane region" description="Helical" evidence="7">
    <location>
        <begin position="6"/>
        <end position="25"/>
    </location>
</feature>
<dbReference type="PANTHER" id="PTHR30506:SF3">
    <property type="entry name" value="UPF0126 INNER MEMBRANE PROTEIN YADS-RELATED"/>
    <property type="match status" value="1"/>
</dbReference>
<dbReference type="PANTHER" id="PTHR30506">
    <property type="entry name" value="INNER MEMBRANE PROTEIN"/>
    <property type="match status" value="1"/>
</dbReference>
<proteinExistence type="inferred from homology"/>
<evidence type="ECO:0000256" key="5">
    <source>
        <dbReference type="ARBA" id="ARBA00022989"/>
    </source>
</evidence>
<evidence type="ECO:0000256" key="3">
    <source>
        <dbReference type="ARBA" id="ARBA00022475"/>
    </source>
</evidence>
<evidence type="ECO:0000256" key="4">
    <source>
        <dbReference type="ARBA" id="ARBA00022692"/>
    </source>
</evidence>
<dbReference type="Proteomes" id="UP001580928">
    <property type="component" value="Unassembled WGS sequence"/>
</dbReference>
<protein>
    <submittedName>
        <fullName evidence="9">Trimeric intracellular cation channel family protein</fullName>
    </submittedName>
</protein>
<evidence type="ECO:0000259" key="8">
    <source>
        <dbReference type="Pfam" id="PF03458"/>
    </source>
</evidence>
<feature type="domain" description="Glycine transporter" evidence="8">
    <location>
        <begin position="94"/>
        <end position="166"/>
    </location>
</feature>
<feature type="transmembrane region" description="Helical" evidence="7">
    <location>
        <begin position="92"/>
        <end position="108"/>
    </location>
</feature>
<comment type="subcellular location">
    <subcellularLocation>
        <location evidence="1">Cell membrane</location>
        <topology evidence="1">Multi-pass membrane protein</topology>
    </subcellularLocation>
</comment>
<evidence type="ECO:0000256" key="7">
    <source>
        <dbReference type="SAM" id="Phobius"/>
    </source>
</evidence>
<dbReference type="EMBL" id="JBBVGT010000002">
    <property type="protein sequence ID" value="MFB5945899.1"/>
    <property type="molecule type" value="Genomic_DNA"/>
</dbReference>
<keyword evidence="4 7" id="KW-0812">Transmembrane</keyword>
<evidence type="ECO:0000313" key="9">
    <source>
        <dbReference type="EMBL" id="MFB5945899.1"/>
    </source>
</evidence>
<dbReference type="Pfam" id="PF03458">
    <property type="entry name" value="Gly_transporter"/>
    <property type="match status" value="2"/>
</dbReference>
<feature type="transmembrane region" description="Helical" evidence="7">
    <location>
        <begin position="64"/>
        <end position="85"/>
    </location>
</feature>
<accession>A0ABV5CEB5</accession>
<dbReference type="RefSeq" id="WP_375557430.1">
    <property type="nucleotide sequence ID" value="NZ_JBBVGT010000002.1"/>
</dbReference>
<feature type="transmembrane region" description="Helical" evidence="7">
    <location>
        <begin position="175"/>
        <end position="196"/>
    </location>
</feature>
<feature type="transmembrane region" description="Helical" evidence="7">
    <location>
        <begin position="151"/>
        <end position="169"/>
    </location>
</feature>
<keyword evidence="10" id="KW-1185">Reference proteome</keyword>
<comment type="caution">
    <text evidence="9">The sequence shown here is derived from an EMBL/GenBank/DDBJ whole genome shotgun (WGS) entry which is preliminary data.</text>
</comment>
<keyword evidence="5 7" id="KW-1133">Transmembrane helix</keyword>
<gene>
    <name evidence="9" type="ORF">WKR92_08640</name>
</gene>
<evidence type="ECO:0000256" key="1">
    <source>
        <dbReference type="ARBA" id="ARBA00004651"/>
    </source>
</evidence>
<name>A0ABV5CEB5_9SPHI</name>
<organism evidence="9 10">
    <name type="scientific">Albibacterium profundi</name>
    <dbReference type="NCBI Taxonomy" id="3134906"/>
    <lineage>
        <taxon>Bacteria</taxon>
        <taxon>Pseudomonadati</taxon>
        <taxon>Bacteroidota</taxon>
        <taxon>Sphingobacteriia</taxon>
        <taxon>Sphingobacteriales</taxon>
        <taxon>Sphingobacteriaceae</taxon>
        <taxon>Albibacterium</taxon>
    </lineage>
</organism>
<reference evidence="9 10" key="1">
    <citation type="submission" date="2024-04" db="EMBL/GenBank/DDBJ databases">
        <title>Albibacterium profundi sp. nov., isolated from sediment of the Challenger Deep of Mariana Trench.</title>
        <authorList>
            <person name="Wang Y."/>
        </authorList>
    </citation>
    <scope>NUCLEOTIDE SEQUENCE [LARGE SCALE GENOMIC DNA]</scope>
    <source>
        <strain evidence="9 10">RHL897</strain>
    </source>
</reference>
<evidence type="ECO:0000313" key="10">
    <source>
        <dbReference type="Proteomes" id="UP001580928"/>
    </source>
</evidence>